<organism evidence="1 2">
    <name type="scientific">Nonomuraea maheshkhaliensis</name>
    <dbReference type="NCBI Taxonomy" id="419590"/>
    <lineage>
        <taxon>Bacteria</taxon>
        <taxon>Bacillati</taxon>
        <taxon>Actinomycetota</taxon>
        <taxon>Actinomycetes</taxon>
        <taxon>Streptosporangiales</taxon>
        <taxon>Streptosporangiaceae</taxon>
        <taxon>Nonomuraea</taxon>
    </lineage>
</organism>
<protein>
    <submittedName>
        <fullName evidence="1">Uncharacterized protein</fullName>
    </submittedName>
</protein>
<dbReference type="EMBL" id="BAAAMU010000029">
    <property type="protein sequence ID" value="GAA1641118.1"/>
    <property type="molecule type" value="Genomic_DNA"/>
</dbReference>
<name>A0ABN2FCU7_9ACTN</name>
<reference evidence="1 2" key="1">
    <citation type="journal article" date="2019" name="Int. J. Syst. Evol. Microbiol.">
        <title>The Global Catalogue of Microorganisms (GCM) 10K type strain sequencing project: providing services to taxonomists for standard genome sequencing and annotation.</title>
        <authorList>
            <consortium name="The Broad Institute Genomics Platform"/>
            <consortium name="The Broad Institute Genome Sequencing Center for Infectious Disease"/>
            <person name="Wu L."/>
            <person name="Ma J."/>
        </authorList>
    </citation>
    <scope>NUCLEOTIDE SEQUENCE [LARGE SCALE GENOMIC DNA]</scope>
    <source>
        <strain evidence="1 2">JCM 13929</strain>
    </source>
</reference>
<keyword evidence="2" id="KW-1185">Reference proteome</keyword>
<evidence type="ECO:0000313" key="1">
    <source>
        <dbReference type="EMBL" id="GAA1641118.1"/>
    </source>
</evidence>
<proteinExistence type="predicted"/>
<evidence type="ECO:0000313" key="2">
    <source>
        <dbReference type="Proteomes" id="UP001500064"/>
    </source>
</evidence>
<accession>A0ABN2FCU7</accession>
<gene>
    <name evidence="1" type="ORF">GCM10009733_042700</name>
</gene>
<sequence length="141" mass="15848">MGRSRPPRRLVVGSLTYHWRAGHRHERYQAEADLPRCDDCREVLSLRQAGARGRLVIVFREGPGRLVNDGMFHDGGVLRTSDHAYLNLHRPGVVRALLDEALERGHDFTTAETTEIDGWELIDGALGRLCPPTARADSEVR</sequence>
<dbReference type="Proteomes" id="UP001500064">
    <property type="component" value="Unassembled WGS sequence"/>
</dbReference>
<comment type="caution">
    <text evidence="1">The sequence shown here is derived from an EMBL/GenBank/DDBJ whole genome shotgun (WGS) entry which is preliminary data.</text>
</comment>